<dbReference type="OrthoDB" id="674604at2759"/>
<sequence>MTSRPSRKHLPTASLPTAGKQKERYYSPTSMISRAQSMSGWAKVETACAAVIKHGLSWIWIDTCCIDKSSSAELAKAINSMSICYAYLSDVPSGDVLTPPGSRFRSSRWFTRGWTLQKLLAPAEEAIFLSSDWVVLGTRAELAKLLGEITNIDQDLLSSHNQSLRGLDLVKRHLHRLRARTLSERMSAYSLMGIFDVNMAVLYGEGGEKAFRRLQLETIREPPDQTIFAWGVLATHRSTWPRKLAG</sequence>
<protein>
    <recommendedName>
        <fullName evidence="5">Heterokaryon incompatibility domain-containing protein</fullName>
    </recommendedName>
</protein>
<dbReference type="STRING" id="1353009.A0A1Y2IGK7"/>
<organism evidence="3 4">
    <name type="scientific">Trametes coccinea (strain BRFM310)</name>
    <name type="common">Pycnoporus coccineus</name>
    <dbReference type="NCBI Taxonomy" id="1353009"/>
    <lineage>
        <taxon>Eukaryota</taxon>
        <taxon>Fungi</taxon>
        <taxon>Dikarya</taxon>
        <taxon>Basidiomycota</taxon>
        <taxon>Agaricomycotina</taxon>
        <taxon>Agaricomycetes</taxon>
        <taxon>Polyporales</taxon>
        <taxon>Polyporaceae</taxon>
        <taxon>Trametes</taxon>
    </lineage>
</organism>
<dbReference type="Proteomes" id="UP000193067">
    <property type="component" value="Unassembled WGS sequence"/>
</dbReference>
<dbReference type="PANTHER" id="PTHR10622:SF10">
    <property type="entry name" value="HET DOMAIN-CONTAINING PROTEIN"/>
    <property type="match status" value="1"/>
</dbReference>
<evidence type="ECO:0000313" key="3">
    <source>
        <dbReference type="EMBL" id="OSC99763.1"/>
    </source>
</evidence>
<evidence type="ECO:0000259" key="2">
    <source>
        <dbReference type="Pfam" id="PF26640"/>
    </source>
</evidence>
<evidence type="ECO:0008006" key="5">
    <source>
        <dbReference type="Google" id="ProtNLM"/>
    </source>
</evidence>
<dbReference type="InterPro" id="IPR010730">
    <property type="entry name" value="HET"/>
</dbReference>
<dbReference type="EMBL" id="KZ084124">
    <property type="protein sequence ID" value="OSC99763.1"/>
    <property type="molecule type" value="Genomic_DNA"/>
</dbReference>
<dbReference type="Pfam" id="PF06985">
    <property type="entry name" value="HET"/>
    <property type="match status" value="1"/>
</dbReference>
<evidence type="ECO:0000259" key="1">
    <source>
        <dbReference type="Pfam" id="PF06985"/>
    </source>
</evidence>
<dbReference type="Pfam" id="PF26640">
    <property type="entry name" value="DUF8212"/>
    <property type="match status" value="1"/>
</dbReference>
<dbReference type="InterPro" id="IPR058525">
    <property type="entry name" value="DUF8212"/>
</dbReference>
<gene>
    <name evidence="3" type="ORF">PYCCODRAFT_1446592</name>
</gene>
<reference evidence="3 4" key="1">
    <citation type="journal article" date="2015" name="Biotechnol. Biofuels">
        <title>Enhanced degradation of softwood versus hardwood by the white-rot fungus Pycnoporus coccineus.</title>
        <authorList>
            <person name="Couturier M."/>
            <person name="Navarro D."/>
            <person name="Chevret D."/>
            <person name="Henrissat B."/>
            <person name="Piumi F."/>
            <person name="Ruiz-Duenas F.J."/>
            <person name="Martinez A.T."/>
            <person name="Grigoriev I.V."/>
            <person name="Riley R."/>
            <person name="Lipzen A."/>
            <person name="Berrin J.G."/>
            <person name="Master E.R."/>
            <person name="Rosso M.N."/>
        </authorList>
    </citation>
    <scope>NUCLEOTIDE SEQUENCE [LARGE SCALE GENOMIC DNA]</scope>
    <source>
        <strain evidence="3 4">BRFM310</strain>
    </source>
</reference>
<dbReference type="PANTHER" id="PTHR10622">
    <property type="entry name" value="HET DOMAIN-CONTAINING PROTEIN"/>
    <property type="match status" value="1"/>
</dbReference>
<evidence type="ECO:0000313" key="4">
    <source>
        <dbReference type="Proteomes" id="UP000193067"/>
    </source>
</evidence>
<name>A0A1Y2IGK7_TRAC3</name>
<accession>A0A1Y2IGK7</accession>
<dbReference type="AlphaFoldDB" id="A0A1Y2IGK7"/>
<feature type="domain" description="DUF8212" evidence="2">
    <location>
        <begin position="209"/>
        <end position="235"/>
    </location>
</feature>
<feature type="domain" description="Heterokaryon incompatibility" evidence="1">
    <location>
        <begin position="37"/>
        <end position="86"/>
    </location>
</feature>
<proteinExistence type="predicted"/>
<keyword evidence="4" id="KW-1185">Reference proteome</keyword>